<proteinExistence type="predicted"/>
<reference evidence="2" key="1">
    <citation type="submission" date="2019-12" db="EMBL/GenBank/DDBJ databases">
        <title>Genome sequencing and annotation of Brassica cretica.</title>
        <authorList>
            <person name="Studholme D.J."/>
            <person name="Sarris P."/>
        </authorList>
    </citation>
    <scope>NUCLEOTIDE SEQUENCE</scope>
    <source>
        <strain evidence="2">PFS-109/04</strain>
        <tissue evidence="2">Leaf</tissue>
    </source>
</reference>
<organism evidence="2 3">
    <name type="scientific">Brassica cretica</name>
    <name type="common">Mustard</name>
    <dbReference type="NCBI Taxonomy" id="69181"/>
    <lineage>
        <taxon>Eukaryota</taxon>
        <taxon>Viridiplantae</taxon>
        <taxon>Streptophyta</taxon>
        <taxon>Embryophyta</taxon>
        <taxon>Tracheophyta</taxon>
        <taxon>Spermatophyta</taxon>
        <taxon>Magnoliopsida</taxon>
        <taxon>eudicotyledons</taxon>
        <taxon>Gunneridae</taxon>
        <taxon>Pentapetalae</taxon>
        <taxon>rosids</taxon>
        <taxon>malvids</taxon>
        <taxon>Brassicales</taxon>
        <taxon>Brassicaceae</taxon>
        <taxon>Brassiceae</taxon>
        <taxon>Brassica</taxon>
    </lineage>
</organism>
<gene>
    <name evidence="2" type="ORF">F2Q69_00054875</name>
</gene>
<feature type="compositionally biased region" description="Acidic residues" evidence="1">
    <location>
        <begin position="46"/>
        <end position="57"/>
    </location>
</feature>
<dbReference type="EMBL" id="QGKX02002183">
    <property type="protein sequence ID" value="KAF3490324.1"/>
    <property type="molecule type" value="Genomic_DNA"/>
</dbReference>
<protein>
    <submittedName>
        <fullName evidence="2">Uncharacterized protein</fullName>
    </submittedName>
</protein>
<sequence length="146" mass="16441">MNRTASKLQSFVTTPAHVNTKTQHRRYYDLVHVSKDDEKTKGGDGDGGDGEVSEERDELAGVLRAVAEADEGRDGREAMADLGIHLTGVKKVNRCHWWALNYGLEVSREKEWNESRRRGYGEEEVQEVGVSNISVKELERGKERQG</sequence>
<name>A0A8S9ND02_BRACR</name>
<feature type="compositionally biased region" description="Basic and acidic residues" evidence="1">
    <location>
        <begin position="32"/>
        <end position="44"/>
    </location>
</feature>
<dbReference type="Proteomes" id="UP000712600">
    <property type="component" value="Unassembled WGS sequence"/>
</dbReference>
<feature type="region of interest" description="Disordered" evidence="1">
    <location>
        <begin position="32"/>
        <end position="58"/>
    </location>
</feature>
<evidence type="ECO:0000313" key="3">
    <source>
        <dbReference type="Proteomes" id="UP000712600"/>
    </source>
</evidence>
<accession>A0A8S9ND02</accession>
<comment type="caution">
    <text evidence="2">The sequence shown here is derived from an EMBL/GenBank/DDBJ whole genome shotgun (WGS) entry which is preliminary data.</text>
</comment>
<evidence type="ECO:0000313" key="2">
    <source>
        <dbReference type="EMBL" id="KAF3490324.1"/>
    </source>
</evidence>
<dbReference type="AlphaFoldDB" id="A0A8S9ND02"/>
<evidence type="ECO:0000256" key="1">
    <source>
        <dbReference type="SAM" id="MobiDB-lite"/>
    </source>
</evidence>